<evidence type="ECO:0000259" key="5">
    <source>
        <dbReference type="SMART" id="SM00829"/>
    </source>
</evidence>
<evidence type="ECO:0000256" key="1">
    <source>
        <dbReference type="ARBA" id="ARBA00004496"/>
    </source>
</evidence>
<keyword evidence="4" id="KW-0342">GTP-binding</keyword>
<evidence type="ECO:0000313" key="7">
    <source>
        <dbReference type="Proteomes" id="UP000663877"/>
    </source>
</evidence>
<dbReference type="Pfam" id="PF03144">
    <property type="entry name" value="GTP_EFTU_D2"/>
    <property type="match status" value="1"/>
</dbReference>
<dbReference type="InterPro" id="IPR036291">
    <property type="entry name" value="NAD(P)-bd_dom_sf"/>
</dbReference>
<dbReference type="Gene3D" id="3.40.50.300">
    <property type="entry name" value="P-loop containing nucleotide triphosphate hydrolases"/>
    <property type="match status" value="1"/>
</dbReference>
<comment type="subcellular location">
    <subcellularLocation>
        <location evidence="1">Cytoplasm</location>
    </subcellularLocation>
</comment>
<evidence type="ECO:0000256" key="3">
    <source>
        <dbReference type="ARBA" id="ARBA00022741"/>
    </source>
</evidence>
<dbReference type="SUPFAM" id="SSF50129">
    <property type="entry name" value="GroES-like"/>
    <property type="match status" value="1"/>
</dbReference>
<dbReference type="PANTHER" id="PTHR23115">
    <property type="entry name" value="TRANSLATION FACTOR"/>
    <property type="match status" value="1"/>
</dbReference>
<dbReference type="GO" id="GO:0005525">
    <property type="term" value="F:GTP binding"/>
    <property type="evidence" value="ECO:0007669"/>
    <property type="project" value="UniProtKB-KW"/>
</dbReference>
<dbReference type="InterPro" id="IPR013154">
    <property type="entry name" value="ADH-like_N"/>
</dbReference>
<dbReference type="GO" id="GO:0003924">
    <property type="term" value="F:GTPase activity"/>
    <property type="evidence" value="ECO:0007669"/>
    <property type="project" value="InterPro"/>
</dbReference>
<dbReference type="SUPFAM" id="SSF50447">
    <property type="entry name" value="Translation proteins"/>
    <property type="match status" value="1"/>
</dbReference>
<dbReference type="Pfam" id="PF22594">
    <property type="entry name" value="GTP-eEF1A_C"/>
    <property type="match status" value="1"/>
</dbReference>
<dbReference type="InterPro" id="IPR020843">
    <property type="entry name" value="ER"/>
</dbReference>
<comment type="caution">
    <text evidence="6">The sequence shown here is derived from an EMBL/GenBank/DDBJ whole genome shotgun (WGS) entry which is preliminary data.</text>
</comment>
<dbReference type="InterPro" id="IPR027417">
    <property type="entry name" value="P-loop_NTPase"/>
</dbReference>
<evidence type="ECO:0000313" key="6">
    <source>
        <dbReference type="EMBL" id="CAF1123145.1"/>
    </source>
</evidence>
<gene>
    <name evidence="6" type="ORF">BJG266_LOCUS22574</name>
</gene>
<dbReference type="InterPro" id="IPR054696">
    <property type="entry name" value="GTP-eEF1A_C"/>
</dbReference>
<evidence type="ECO:0000256" key="2">
    <source>
        <dbReference type="ARBA" id="ARBA00022490"/>
    </source>
</evidence>
<keyword evidence="3" id="KW-0547">Nucleotide-binding</keyword>
<dbReference type="Pfam" id="PF08240">
    <property type="entry name" value="ADH_N"/>
    <property type="match status" value="1"/>
</dbReference>
<dbReference type="SUPFAM" id="SSF50465">
    <property type="entry name" value="EF-Tu/eEF-1alpha/eIF2-gamma C-terminal domain"/>
    <property type="match status" value="1"/>
</dbReference>
<feature type="domain" description="Enoyl reductase (ER)" evidence="5">
    <location>
        <begin position="30"/>
        <end position="339"/>
    </location>
</feature>
<dbReference type="Gene3D" id="2.40.30.10">
    <property type="entry name" value="Translation factors"/>
    <property type="match status" value="2"/>
</dbReference>
<protein>
    <recommendedName>
        <fullName evidence="5">Enoyl reductase (ER) domain-containing protein</fullName>
    </recommendedName>
</protein>
<proteinExistence type="predicted"/>
<dbReference type="InterPro" id="IPR004161">
    <property type="entry name" value="EFTu-like_2"/>
</dbReference>
<dbReference type="Pfam" id="PF00107">
    <property type="entry name" value="ADH_zinc_N"/>
    <property type="match status" value="1"/>
</dbReference>
<name>A0A814QPL9_9BILA</name>
<sequence length="635" mass="70398">MAESTTTHNTNNNLSIPSVMKAAQQNGFGDIRDVLTLDENVIVPRQLSSKQILVRVCAAAINPVDWKILEGKLSLVTRYSFPHTPGTDVAGVVVAIGSSVKRLQIGDKVYGDLGIHGGSYAEYVRGPESLFTLKPNNLTMEEAAAIPLACDTSYQALFKKISPPTGRGSKILICGGSTATGLYAIQLAKAVGAYVTATCSQRNFSLMEKLGYTITQTSIEMNNDQNQLHVIDYTEKDFGEELKDQNYDIVYDCVGGEQQWISAQKILKRGGQFITIVGDDLSSIISLKTLIVMGSSIADCVVLVVSACIDEFETSMSENGQIRQQVMFPYILGAKQMIIAVNKMDADNVCYSRNRFNQIQFEVSTYLKKIGYPLKNIAFIPISAWNGDNLITASNKMVWFIGSIIERQVDSVICKTFLEILNTIVQCQKLIDKPLRLPLQDVYKVRDIGTIVMGRVETGVLKTNMTVSFPPLNITATVQSIEKNYETLTEAFPGTIVAFNINNIHTKELRRGLVCSDTQNHPSRETTSVIAQIFMLNNSGQLKQGDRLIICYHTARVTCQIIELIDKIDHQINESIQMYPQWIRSGDLSTVKMIPLESVCFEKFDAYPSLGNFIVREKNKIIAIGIIKDVKNDSC</sequence>
<dbReference type="InterPro" id="IPR009001">
    <property type="entry name" value="Transl_elong_EF1A/Init_IF2_C"/>
</dbReference>
<dbReference type="SMART" id="SM00829">
    <property type="entry name" value="PKS_ER"/>
    <property type="match status" value="1"/>
</dbReference>
<dbReference type="AlphaFoldDB" id="A0A814QPL9"/>
<keyword evidence="2" id="KW-0963">Cytoplasm</keyword>
<evidence type="ECO:0000256" key="4">
    <source>
        <dbReference type="ARBA" id="ARBA00023134"/>
    </source>
</evidence>
<dbReference type="InterPro" id="IPR011032">
    <property type="entry name" value="GroES-like_sf"/>
</dbReference>
<dbReference type="InterPro" id="IPR013149">
    <property type="entry name" value="ADH-like_C"/>
</dbReference>
<dbReference type="InterPro" id="IPR009000">
    <property type="entry name" value="Transl_B-barrel_sf"/>
</dbReference>
<dbReference type="CDD" id="cd05289">
    <property type="entry name" value="MDR_like_2"/>
    <property type="match status" value="1"/>
</dbReference>
<dbReference type="CDD" id="cd03693">
    <property type="entry name" value="EF1_alpha_II"/>
    <property type="match status" value="1"/>
</dbReference>
<dbReference type="FunFam" id="2.40.30.10:FF:000020">
    <property type="entry name" value="Translation elongation factor EF-1"/>
    <property type="match status" value="1"/>
</dbReference>
<dbReference type="GO" id="GO:0016491">
    <property type="term" value="F:oxidoreductase activity"/>
    <property type="evidence" value="ECO:0007669"/>
    <property type="project" value="InterPro"/>
</dbReference>
<dbReference type="SUPFAM" id="SSF51735">
    <property type="entry name" value="NAD(P)-binding Rossmann-fold domains"/>
    <property type="match status" value="1"/>
</dbReference>
<dbReference type="GO" id="GO:0005737">
    <property type="term" value="C:cytoplasm"/>
    <property type="evidence" value="ECO:0007669"/>
    <property type="project" value="UniProtKB-SubCell"/>
</dbReference>
<dbReference type="InterPro" id="IPR050100">
    <property type="entry name" value="TRAFAC_GTPase_members"/>
</dbReference>
<dbReference type="Gene3D" id="3.40.50.720">
    <property type="entry name" value="NAD(P)-binding Rossmann-like Domain"/>
    <property type="match status" value="1"/>
</dbReference>
<dbReference type="SUPFAM" id="SSF52540">
    <property type="entry name" value="P-loop containing nucleoside triphosphate hydrolases"/>
    <property type="match status" value="1"/>
</dbReference>
<dbReference type="Proteomes" id="UP000663877">
    <property type="component" value="Unassembled WGS sequence"/>
</dbReference>
<organism evidence="6 7">
    <name type="scientific">Adineta steineri</name>
    <dbReference type="NCBI Taxonomy" id="433720"/>
    <lineage>
        <taxon>Eukaryota</taxon>
        <taxon>Metazoa</taxon>
        <taxon>Spiralia</taxon>
        <taxon>Gnathifera</taxon>
        <taxon>Rotifera</taxon>
        <taxon>Eurotatoria</taxon>
        <taxon>Bdelloidea</taxon>
        <taxon>Adinetida</taxon>
        <taxon>Adinetidae</taxon>
        <taxon>Adineta</taxon>
    </lineage>
</organism>
<dbReference type="EMBL" id="CAJNOI010000142">
    <property type="protein sequence ID" value="CAF1123145.1"/>
    <property type="molecule type" value="Genomic_DNA"/>
</dbReference>
<accession>A0A814QPL9</accession>
<reference evidence="6" key="1">
    <citation type="submission" date="2021-02" db="EMBL/GenBank/DDBJ databases">
        <authorList>
            <person name="Nowell W R."/>
        </authorList>
    </citation>
    <scope>NUCLEOTIDE SEQUENCE</scope>
</reference>
<dbReference type="Gene3D" id="3.90.180.10">
    <property type="entry name" value="Medium-chain alcohol dehydrogenases, catalytic domain"/>
    <property type="match status" value="1"/>
</dbReference>